<evidence type="ECO:0000313" key="2">
    <source>
        <dbReference type="Proteomes" id="UP000292447"/>
    </source>
</evidence>
<gene>
    <name evidence="1" type="ORF">METSCH_B07490</name>
</gene>
<reference evidence="2" key="1">
    <citation type="submission" date="2019-03" db="EMBL/GenBank/DDBJ databases">
        <title>Snf2 controls pulcherriminic acid biosynthesis and connects pigmentation and antifungal activity of the yeast Metschnikowia pulcherrima.</title>
        <authorList>
            <person name="Gore-Lloyd D."/>
            <person name="Sumann I."/>
            <person name="Brachmann A.O."/>
            <person name="Schneeberger K."/>
            <person name="Ortiz-Merino R.A."/>
            <person name="Moreno-Beltran M."/>
            <person name="Schlaefli M."/>
            <person name="Kirner P."/>
            <person name="Santos Kron A."/>
            <person name="Wolfe K.H."/>
            <person name="Piel J."/>
            <person name="Ahrens C.H."/>
            <person name="Henk D."/>
            <person name="Freimoser F.M."/>
        </authorList>
    </citation>
    <scope>NUCLEOTIDE SEQUENCE [LARGE SCALE GENOMIC DNA]</scope>
    <source>
        <strain evidence="2">APC 1.2</strain>
    </source>
</reference>
<organism evidence="1 2">
    <name type="scientific">Metschnikowia aff. pulcherrima</name>
    <dbReference type="NCBI Taxonomy" id="2163413"/>
    <lineage>
        <taxon>Eukaryota</taxon>
        <taxon>Fungi</taxon>
        <taxon>Dikarya</taxon>
        <taxon>Ascomycota</taxon>
        <taxon>Saccharomycotina</taxon>
        <taxon>Pichiomycetes</taxon>
        <taxon>Metschnikowiaceae</taxon>
        <taxon>Metschnikowia</taxon>
    </lineage>
</organism>
<dbReference type="EMBL" id="CP034457">
    <property type="protein sequence ID" value="QBM87543.1"/>
    <property type="molecule type" value="Genomic_DNA"/>
</dbReference>
<evidence type="ECO:0000313" key="1">
    <source>
        <dbReference type="EMBL" id="QBM87543.1"/>
    </source>
</evidence>
<protein>
    <submittedName>
        <fullName evidence="1">Uncharacterized protein</fullName>
    </submittedName>
</protein>
<sequence length="163" mass="18767">MGTNAEINEFGKNFILRQSISKGQIGADLVYGRSGRTLRRTLSMCVIGNWGSATPDKHSLSFQHFFLFIEIQLERRGFFHILSQRTLAVVEKKVLSLDHKWLQKLRAAFGLDTMQSLFEFFIRLNQQIRCHKHFLSLNLGIRVHLASVFIKVTGKLQMHGLHT</sequence>
<dbReference type="AlphaFoldDB" id="A0A4V1AE06"/>
<accession>A0A4V1AE06</accession>
<keyword evidence="2" id="KW-1185">Reference proteome</keyword>
<name>A0A4V1AE06_9ASCO</name>
<proteinExistence type="predicted"/>
<dbReference type="Proteomes" id="UP000292447">
    <property type="component" value="Chromosome II"/>
</dbReference>